<feature type="transmembrane region" description="Helical" evidence="2">
    <location>
        <begin position="111"/>
        <end position="128"/>
    </location>
</feature>
<dbReference type="PANTHER" id="PTHR33741:SF5">
    <property type="entry name" value="TRANSMEMBRANE PROTEIN DDB_G0269096-RELATED"/>
    <property type="match status" value="1"/>
</dbReference>
<dbReference type="InterPro" id="IPR058581">
    <property type="entry name" value="TM_HPP"/>
</dbReference>
<sequence length="344" mass="37542">MKLPAAKDVHFDIDDYLNRFVPRSRLDRLPKPLSRFLGYRDAAEPPVGNILIATWALVGAFCGLTVVTAVYKFSPGISQYHPPVIVASLGAAAILNYNVILSPLAQPRNAIVGNTLSAIVGVSITKLFTLSPSSFDDHRWLAGPLCCGAASWAMTMTNTVFPPGGATAVLAATDPTVGAMGWVFVPVVLLGSVLMLAVALLTNNVQRQYPAFWWTPRDVGRRRRGADIESASRRGEDDEKRSGRTRSSTAEADRDRGNDDLSADDEASRDRKIVITERRVLIPDSFSLGPVESQWVEMLRDRLRSEVRCYNPSEASLDQDSTGTLHSSRDMLPSLKSQKSQGDA</sequence>
<dbReference type="EMBL" id="JAGTJR010000012">
    <property type="protein sequence ID" value="KAH7051065.1"/>
    <property type="molecule type" value="Genomic_DNA"/>
</dbReference>
<keyword evidence="2" id="KW-1133">Transmembrane helix</keyword>
<dbReference type="PANTHER" id="PTHR33741">
    <property type="entry name" value="TRANSMEMBRANE PROTEIN DDB_G0269096-RELATED"/>
    <property type="match status" value="1"/>
</dbReference>
<proteinExistence type="predicted"/>
<reference evidence="4 5" key="1">
    <citation type="journal article" date="2021" name="Nat. Commun.">
        <title>Genetic determinants of endophytism in the Arabidopsis root mycobiome.</title>
        <authorList>
            <person name="Mesny F."/>
            <person name="Miyauchi S."/>
            <person name="Thiergart T."/>
            <person name="Pickel B."/>
            <person name="Atanasova L."/>
            <person name="Karlsson M."/>
            <person name="Huettel B."/>
            <person name="Barry K.W."/>
            <person name="Haridas S."/>
            <person name="Chen C."/>
            <person name="Bauer D."/>
            <person name="Andreopoulos W."/>
            <person name="Pangilinan J."/>
            <person name="LaButti K."/>
            <person name="Riley R."/>
            <person name="Lipzen A."/>
            <person name="Clum A."/>
            <person name="Drula E."/>
            <person name="Henrissat B."/>
            <person name="Kohler A."/>
            <person name="Grigoriev I.V."/>
            <person name="Martin F.M."/>
            <person name="Hacquard S."/>
        </authorList>
    </citation>
    <scope>NUCLEOTIDE SEQUENCE [LARGE SCALE GENOMIC DNA]</scope>
    <source>
        <strain evidence="4 5">MPI-SDFR-AT-0080</strain>
    </source>
</reference>
<feature type="domain" description="HPP transmembrane region" evidence="3">
    <location>
        <begin position="47"/>
        <end position="210"/>
    </location>
</feature>
<comment type="caution">
    <text evidence="4">The sequence shown here is derived from an EMBL/GenBank/DDBJ whole genome shotgun (WGS) entry which is preliminary data.</text>
</comment>
<dbReference type="Proteomes" id="UP000774617">
    <property type="component" value="Unassembled WGS sequence"/>
</dbReference>
<keyword evidence="2" id="KW-0812">Transmembrane</keyword>
<evidence type="ECO:0000256" key="1">
    <source>
        <dbReference type="SAM" id="MobiDB-lite"/>
    </source>
</evidence>
<keyword evidence="2" id="KW-0472">Membrane</keyword>
<evidence type="ECO:0000256" key="2">
    <source>
        <dbReference type="SAM" id="Phobius"/>
    </source>
</evidence>
<gene>
    <name evidence="4" type="ORF">B0J12DRAFT_77257</name>
</gene>
<feature type="compositionally biased region" description="Polar residues" evidence="1">
    <location>
        <begin position="313"/>
        <end position="326"/>
    </location>
</feature>
<feature type="compositionally biased region" description="Basic and acidic residues" evidence="1">
    <location>
        <begin position="225"/>
        <end position="242"/>
    </location>
</feature>
<dbReference type="InterPro" id="IPR007065">
    <property type="entry name" value="HPP"/>
</dbReference>
<evidence type="ECO:0000313" key="5">
    <source>
        <dbReference type="Proteomes" id="UP000774617"/>
    </source>
</evidence>
<protein>
    <submittedName>
        <fullName evidence="4">HPP family protein</fullName>
    </submittedName>
</protein>
<evidence type="ECO:0000259" key="3">
    <source>
        <dbReference type="Pfam" id="PF04982"/>
    </source>
</evidence>
<feature type="transmembrane region" description="Helical" evidence="2">
    <location>
        <begin position="181"/>
        <end position="201"/>
    </location>
</feature>
<evidence type="ECO:0000313" key="4">
    <source>
        <dbReference type="EMBL" id="KAH7051065.1"/>
    </source>
</evidence>
<organism evidence="4 5">
    <name type="scientific">Macrophomina phaseolina</name>
    <dbReference type="NCBI Taxonomy" id="35725"/>
    <lineage>
        <taxon>Eukaryota</taxon>
        <taxon>Fungi</taxon>
        <taxon>Dikarya</taxon>
        <taxon>Ascomycota</taxon>
        <taxon>Pezizomycotina</taxon>
        <taxon>Dothideomycetes</taxon>
        <taxon>Dothideomycetes incertae sedis</taxon>
        <taxon>Botryosphaeriales</taxon>
        <taxon>Botryosphaeriaceae</taxon>
        <taxon>Macrophomina</taxon>
    </lineage>
</organism>
<feature type="transmembrane region" description="Helical" evidence="2">
    <location>
        <begin position="83"/>
        <end position="105"/>
    </location>
</feature>
<feature type="region of interest" description="Disordered" evidence="1">
    <location>
        <begin position="312"/>
        <end position="344"/>
    </location>
</feature>
<feature type="compositionally biased region" description="Polar residues" evidence="1">
    <location>
        <begin position="335"/>
        <end position="344"/>
    </location>
</feature>
<name>A0ABQ8GBU6_9PEZI</name>
<keyword evidence="5" id="KW-1185">Reference proteome</keyword>
<feature type="transmembrane region" description="Helical" evidence="2">
    <location>
        <begin position="50"/>
        <end position="71"/>
    </location>
</feature>
<dbReference type="Pfam" id="PF04982">
    <property type="entry name" value="TM_HPP"/>
    <property type="match status" value="1"/>
</dbReference>
<feature type="region of interest" description="Disordered" evidence="1">
    <location>
        <begin position="224"/>
        <end position="267"/>
    </location>
</feature>
<accession>A0ABQ8GBU6</accession>